<dbReference type="AlphaFoldDB" id="A0A238YY54"/>
<feature type="signal peptide" evidence="1">
    <location>
        <begin position="1"/>
        <end position="27"/>
    </location>
</feature>
<organism evidence="2 3">
    <name type="scientific">Hymenobacter mucosus</name>
    <dbReference type="NCBI Taxonomy" id="1411120"/>
    <lineage>
        <taxon>Bacteria</taxon>
        <taxon>Pseudomonadati</taxon>
        <taxon>Bacteroidota</taxon>
        <taxon>Cytophagia</taxon>
        <taxon>Cytophagales</taxon>
        <taxon>Hymenobacteraceae</taxon>
        <taxon>Hymenobacter</taxon>
    </lineage>
</organism>
<keyword evidence="1" id="KW-0732">Signal</keyword>
<name>A0A238YY54_9BACT</name>
<evidence type="ECO:0008006" key="4">
    <source>
        <dbReference type="Google" id="ProtNLM"/>
    </source>
</evidence>
<dbReference type="RefSeq" id="WP_045687482.1">
    <property type="nucleotide sequence ID" value="NZ_FZNS01000006.1"/>
</dbReference>
<sequence>MKRGLFVYRLLMLLAATVGSTSCARFARLNQLNDGYYRVLTASNDTLLQQLRAPHRRYYVQQHGDTLAFTPPATSAAIPPTTLYELLPRESVTLLHRSFDLDIFSIPFKALPPRGGLPVQLNTNFNVALYVGRRLDFYRFSNRRLSPFQPRPFIRSNGFGYGLFGGLGSSVITADLTQQRAVTDYEGFTLHGGAAIIYDARLLNLGLAVGVDHLLGPDGRYWVYQNHPWVGVLFGLDLN</sequence>
<protein>
    <recommendedName>
        <fullName evidence="4">Outer membrane protein beta-barrel domain-containing protein</fullName>
    </recommendedName>
</protein>
<evidence type="ECO:0000313" key="2">
    <source>
        <dbReference type="EMBL" id="SNR75691.1"/>
    </source>
</evidence>
<dbReference type="EMBL" id="FZNS01000006">
    <property type="protein sequence ID" value="SNR75691.1"/>
    <property type="molecule type" value="Genomic_DNA"/>
</dbReference>
<dbReference type="Proteomes" id="UP000198310">
    <property type="component" value="Unassembled WGS sequence"/>
</dbReference>
<gene>
    <name evidence="2" type="ORF">SAMN06269173_106163</name>
</gene>
<accession>A0A238YY54</accession>
<reference evidence="3" key="1">
    <citation type="submission" date="2017-06" db="EMBL/GenBank/DDBJ databases">
        <authorList>
            <person name="Varghese N."/>
            <person name="Submissions S."/>
        </authorList>
    </citation>
    <scope>NUCLEOTIDE SEQUENCE [LARGE SCALE GENOMIC DNA]</scope>
    <source>
        <strain evidence="3">DSM 28041</strain>
    </source>
</reference>
<evidence type="ECO:0000256" key="1">
    <source>
        <dbReference type="SAM" id="SignalP"/>
    </source>
</evidence>
<evidence type="ECO:0000313" key="3">
    <source>
        <dbReference type="Proteomes" id="UP000198310"/>
    </source>
</evidence>
<proteinExistence type="predicted"/>
<dbReference type="PROSITE" id="PS51257">
    <property type="entry name" value="PROKAR_LIPOPROTEIN"/>
    <property type="match status" value="1"/>
</dbReference>
<feature type="chain" id="PRO_5011250388" description="Outer membrane protein beta-barrel domain-containing protein" evidence="1">
    <location>
        <begin position="28"/>
        <end position="239"/>
    </location>
</feature>
<keyword evidence="3" id="KW-1185">Reference proteome</keyword>